<feature type="repeat" description="ANK" evidence="3">
    <location>
        <begin position="71"/>
        <end position="98"/>
    </location>
</feature>
<dbReference type="SUPFAM" id="SSF48403">
    <property type="entry name" value="Ankyrin repeat"/>
    <property type="match status" value="1"/>
</dbReference>
<keyword evidence="1" id="KW-0677">Repeat</keyword>
<proteinExistence type="predicted"/>
<accession>A0A9W4JYM7</accession>
<dbReference type="InterPro" id="IPR002110">
    <property type="entry name" value="Ankyrin_rpt"/>
</dbReference>
<dbReference type="PANTHER" id="PTHR24171">
    <property type="entry name" value="ANKYRIN REPEAT DOMAIN-CONTAINING PROTEIN 39-RELATED"/>
    <property type="match status" value="1"/>
</dbReference>
<comment type="caution">
    <text evidence="4">The sequence shown here is derived from an EMBL/GenBank/DDBJ whole genome shotgun (WGS) entry which is preliminary data.</text>
</comment>
<gene>
    <name evidence="4" type="ORF">PSALAMII_LOCUS10365</name>
</gene>
<evidence type="ECO:0000313" key="5">
    <source>
        <dbReference type="Proteomes" id="UP001152646"/>
    </source>
</evidence>
<dbReference type="Pfam" id="PF12796">
    <property type="entry name" value="Ank_2"/>
    <property type="match status" value="1"/>
</dbReference>
<sequence length="98" mass="10732">MYHSEVISQSIPLNYNTVESTKVLLEHGSCANSRDKNGKSPLHYAAEARNAHKIVEILIQYGADVNSRDMLGFTPLHRIVAKEETQAAVGELLKAGAN</sequence>
<dbReference type="Gene3D" id="1.25.40.20">
    <property type="entry name" value="Ankyrin repeat-containing domain"/>
    <property type="match status" value="1"/>
</dbReference>
<protein>
    <recommendedName>
        <fullName evidence="6">Ankyrin repeat protein</fullName>
    </recommendedName>
</protein>
<feature type="repeat" description="ANK" evidence="3">
    <location>
        <begin position="37"/>
        <end position="70"/>
    </location>
</feature>
<dbReference type="InterPro" id="IPR036770">
    <property type="entry name" value="Ankyrin_rpt-contain_sf"/>
</dbReference>
<dbReference type="PRINTS" id="PR01415">
    <property type="entry name" value="ANKYRIN"/>
</dbReference>
<evidence type="ECO:0000313" key="4">
    <source>
        <dbReference type="EMBL" id="CAG8422524.1"/>
    </source>
</evidence>
<dbReference type="OrthoDB" id="414133at2759"/>
<dbReference type="AlphaFoldDB" id="A0A9W4JYM7"/>
<evidence type="ECO:0000256" key="3">
    <source>
        <dbReference type="PROSITE-ProRule" id="PRU00023"/>
    </source>
</evidence>
<dbReference type="Proteomes" id="UP001152646">
    <property type="component" value="Unassembled WGS sequence"/>
</dbReference>
<evidence type="ECO:0000256" key="1">
    <source>
        <dbReference type="ARBA" id="ARBA00022737"/>
    </source>
</evidence>
<evidence type="ECO:0008006" key="6">
    <source>
        <dbReference type="Google" id="ProtNLM"/>
    </source>
</evidence>
<name>A0A9W4JYM7_9EURO</name>
<reference evidence="4" key="1">
    <citation type="submission" date="2021-07" db="EMBL/GenBank/DDBJ databases">
        <authorList>
            <person name="Branca A.L. A."/>
        </authorList>
    </citation>
    <scope>NUCLEOTIDE SEQUENCE</scope>
</reference>
<dbReference type="EMBL" id="CAJVPA010000246">
    <property type="protein sequence ID" value="CAG8422524.1"/>
    <property type="molecule type" value="Genomic_DNA"/>
</dbReference>
<dbReference type="SMART" id="SM00248">
    <property type="entry name" value="ANK"/>
    <property type="match status" value="1"/>
</dbReference>
<dbReference type="PROSITE" id="PS50088">
    <property type="entry name" value="ANK_REPEAT"/>
    <property type="match status" value="2"/>
</dbReference>
<organism evidence="4 5">
    <name type="scientific">Penicillium salamii</name>
    <dbReference type="NCBI Taxonomy" id="1612424"/>
    <lineage>
        <taxon>Eukaryota</taxon>
        <taxon>Fungi</taxon>
        <taxon>Dikarya</taxon>
        <taxon>Ascomycota</taxon>
        <taxon>Pezizomycotina</taxon>
        <taxon>Eurotiomycetes</taxon>
        <taxon>Eurotiomycetidae</taxon>
        <taxon>Eurotiales</taxon>
        <taxon>Aspergillaceae</taxon>
        <taxon>Penicillium</taxon>
    </lineage>
</organism>
<dbReference type="PROSITE" id="PS50297">
    <property type="entry name" value="ANK_REP_REGION"/>
    <property type="match status" value="2"/>
</dbReference>
<evidence type="ECO:0000256" key="2">
    <source>
        <dbReference type="ARBA" id="ARBA00023043"/>
    </source>
</evidence>
<keyword evidence="2 3" id="KW-0040">ANK repeat</keyword>